<comment type="caution">
    <text evidence="1">The sequence shown here is derived from an EMBL/GenBank/DDBJ whole genome shotgun (WGS) entry which is preliminary data.</text>
</comment>
<gene>
    <name evidence="1" type="ORF">GCM10025751_43750</name>
</gene>
<keyword evidence="2" id="KW-1185">Reference proteome</keyword>
<evidence type="ECO:0000313" key="1">
    <source>
        <dbReference type="EMBL" id="GAA5059579.1"/>
    </source>
</evidence>
<dbReference type="AlphaFoldDB" id="A0AAV3UN02"/>
<protein>
    <recommendedName>
        <fullName evidence="3">Ferritin-like metal-binding protein YciE</fullName>
    </recommendedName>
</protein>
<dbReference type="PANTHER" id="PTHR30565">
    <property type="entry name" value="PROTEIN YCIF"/>
    <property type="match status" value="1"/>
</dbReference>
<dbReference type="InterPro" id="IPR047114">
    <property type="entry name" value="YciF"/>
</dbReference>
<dbReference type="SUPFAM" id="SSF47240">
    <property type="entry name" value="Ferritin-like"/>
    <property type="match status" value="1"/>
</dbReference>
<organism evidence="1 2">
    <name type="scientific">Haladaptatus pallidirubidus</name>
    <dbReference type="NCBI Taxonomy" id="1008152"/>
    <lineage>
        <taxon>Archaea</taxon>
        <taxon>Methanobacteriati</taxon>
        <taxon>Methanobacteriota</taxon>
        <taxon>Stenosarchaea group</taxon>
        <taxon>Halobacteria</taxon>
        <taxon>Halobacteriales</taxon>
        <taxon>Haladaptataceae</taxon>
        <taxon>Haladaptatus</taxon>
    </lineage>
</organism>
<proteinExistence type="predicted"/>
<evidence type="ECO:0000313" key="2">
    <source>
        <dbReference type="Proteomes" id="UP001501729"/>
    </source>
</evidence>
<evidence type="ECO:0008006" key="3">
    <source>
        <dbReference type="Google" id="ProtNLM"/>
    </source>
</evidence>
<dbReference type="Pfam" id="PF05974">
    <property type="entry name" value="DUF892"/>
    <property type="match status" value="1"/>
</dbReference>
<accession>A0AAV3UN02</accession>
<name>A0AAV3UN02_9EURY</name>
<reference evidence="1 2" key="1">
    <citation type="journal article" date="2019" name="Int. J. Syst. Evol. Microbiol.">
        <title>The Global Catalogue of Microorganisms (GCM) 10K type strain sequencing project: providing services to taxonomists for standard genome sequencing and annotation.</title>
        <authorList>
            <consortium name="The Broad Institute Genomics Platform"/>
            <consortium name="The Broad Institute Genome Sequencing Center for Infectious Disease"/>
            <person name="Wu L."/>
            <person name="Ma J."/>
        </authorList>
    </citation>
    <scope>NUCLEOTIDE SEQUENCE [LARGE SCALE GENOMIC DNA]</scope>
    <source>
        <strain evidence="1 2">JCM 17504</strain>
    </source>
</reference>
<dbReference type="GeneID" id="68613762"/>
<dbReference type="InterPro" id="IPR009078">
    <property type="entry name" value="Ferritin-like_SF"/>
</dbReference>
<dbReference type="EMBL" id="BAABKX010000018">
    <property type="protein sequence ID" value="GAA5059579.1"/>
    <property type="molecule type" value="Genomic_DNA"/>
</dbReference>
<dbReference type="Proteomes" id="UP001501729">
    <property type="component" value="Unassembled WGS sequence"/>
</dbReference>
<dbReference type="RefSeq" id="WP_227773559.1">
    <property type="nucleotide sequence ID" value="NZ_BAABKX010000018.1"/>
</dbReference>
<dbReference type="Gene3D" id="1.20.1260.10">
    <property type="match status" value="1"/>
</dbReference>
<dbReference type="InterPro" id="IPR012347">
    <property type="entry name" value="Ferritin-like"/>
</dbReference>
<sequence>MEVNSLHDLFVYELQGMYDIENKLVGALDELATETSNQDISRAFAEHREETEEHVTRLEESFRALDETPERQDNDVVNGLLSEHDQFQSIATNEDVRDMFALNAGMKSERLEITGYEGLLMLADQLDFGTDVTDPIESNVSDEKQALSDLQELAGGSKLKSLVSRLTG</sequence>
<dbReference type="InterPro" id="IPR010287">
    <property type="entry name" value="DUF892_YciF-like"/>
</dbReference>
<dbReference type="PANTHER" id="PTHR30565:SF9">
    <property type="entry name" value="PROTEIN YCIF"/>
    <property type="match status" value="1"/>
</dbReference>